<dbReference type="AlphaFoldDB" id="A0A8H4V6L9"/>
<dbReference type="InterPro" id="IPR052841">
    <property type="entry name" value="PMP_oxidase-like"/>
</dbReference>
<organism evidence="2 3">
    <name type="scientific">Ophiocordyceps sinensis</name>
    <dbReference type="NCBI Taxonomy" id="72228"/>
    <lineage>
        <taxon>Eukaryota</taxon>
        <taxon>Fungi</taxon>
        <taxon>Dikarya</taxon>
        <taxon>Ascomycota</taxon>
        <taxon>Pezizomycotina</taxon>
        <taxon>Sordariomycetes</taxon>
        <taxon>Hypocreomycetidae</taxon>
        <taxon>Hypocreales</taxon>
        <taxon>Ophiocordycipitaceae</taxon>
        <taxon>Ophiocordyceps</taxon>
    </lineage>
</organism>
<evidence type="ECO:0000313" key="2">
    <source>
        <dbReference type="EMBL" id="KAF4509928.1"/>
    </source>
</evidence>
<dbReference type="Gene3D" id="2.30.110.10">
    <property type="entry name" value="Electron Transport, Fmn-binding Protein, Chain A"/>
    <property type="match status" value="1"/>
</dbReference>
<protein>
    <recommendedName>
        <fullName evidence="1">Pyridoxamine 5'-phosphate oxidase N-terminal domain-containing protein</fullName>
    </recommendedName>
</protein>
<dbReference type="PANTHER" id="PTHR28040">
    <property type="entry name" value="PYRIDOXAMINE 5'-PHOSPHATE OXIDASE YLR456W HOMOLOG-RELATED"/>
    <property type="match status" value="1"/>
</dbReference>
<dbReference type="InterPro" id="IPR012349">
    <property type="entry name" value="Split_barrel_FMN-bd"/>
</dbReference>
<feature type="domain" description="Pyridoxamine 5'-phosphate oxidase N-terminal" evidence="1">
    <location>
        <begin position="23"/>
        <end position="155"/>
    </location>
</feature>
<keyword evidence="3" id="KW-1185">Reference proteome</keyword>
<dbReference type="GO" id="GO:0005737">
    <property type="term" value="C:cytoplasm"/>
    <property type="evidence" value="ECO:0007669"/>
    <property type="project" value="TreeGrafter"/>
</dbReference>
<gene>
    <name evidence="2" type="ORF">G6O67_001862</name>
</gene>
<name>A0A8H4V6L9_9HYPO</name>
<comment type="caution">
    <text evidence="2">The sequence shown here is derived from an EMBL/GenBank/DDBJ whole genome shotgun (WGS) entry which is preliminary data.</text>
</comment>
<dbReference type="GO" id="GO:0005634">
    <property type="term" value="C:nucleus"/>
    <property type="evidence" value="ECO:0007669"/>
    <property type="project" value="TreeGrafter"/>
</dbReference>
<proteinExistence type="predicted"/>
<sequence length="231" mass="24846">MDKIPLNCEASGGDTHKRLTHTLPPEVVQCLENARFLHLATCTDNVPHVSLMNYTYIPSSPYSSRPVIVMTTNPASRKTTNILANSNVSLLVHDWVSHRPPTHARRLSGGSPGPENRSSLASLLLNLNTSAMSSISATIGGVARLAPPGSDEEKFLTERHLENNTFEDAETLARQQINAASNGAITGHFVAGEDVGVIIVAIKDVRISDWKGTVRDWALIFDSDLANGAGS</sequence>
<dbReference type="OrthoDB" id="5300823at2759"/>
<evidence type="ECO:0000313" key="3">
    <source>
        <dbReference type="Proteomes" id="UP000557566"/>
    </source>
</evidence>
<reference evidence="2 3" key="1">
    <citation type="journal article" date="2020" name="Genome Biol. Evol.">
        <title>A new high-quality draft genome assembly of the Chinese cordyceps Ophiocordyceps sinensis.</title>
        <authorList>
            <person name="Shu R."/>
            <person name="Zhang J."/>
            <person name="Meng Q."/>
            <person name="Zhang H."/>
            <person name="Zhou G."/>
            <person name="Li M."/>
            <person name="Wu P."/>
            <person name="Zhao Y."/>
            <person name="Chen C."/>
            <person name="Qin Q."/>
        </authorList>
    </citation>
    <scope>NUCLEOTIDE SEQUENCE [LARGE SCALE GENOMIC DNA]</scope>
    <source>
        <strain evidence="2 3">IOZ07</strain>
    </source>
</reference>
<dbReference type="SUPFAM" id="SSF50475">
    <property type="entry name" value="FMN-binding split barrel"/>
    <property type="match status" value="1"/>
</dbReference>
<accession>A0A8H4V6L9</accession>
<dbReference type="Proteomes" id="UP000557566">
    <property type="component" value="Unassembled WGS sequence"/>
</dbReference>
<dbReference type="EMBL" id="JAAVMX010000003">
    <property type="protein sequence ID" value="KAF4509928.1"/>
    <property type="molecule type" value="Genomic_DNA"/>
</dbReference>
<dbReference type="PANTHER" id="PTHR28040:SF1">
    <property type="entry name" value="PYRIDOXAMINE 5'-PHOSPHATE OXIDASE YLR456W HOMOLOG-RELATED"/>
    <property type="match status" value="1"/>
</dbReference>
<evidence type="ECO:0000259" key="1">
    <source>
        <dbReference type="Pfam" id="PF01243"/>
    </source>
</evidence>
<dbReference type="Pfam" id="PF01243">
    <property type="entry name" value="PNPOx_N"/>
    <property type="match status" value="1"/>
</dbReference>
<dbReference type="InterPro" id="IPR011576">
    <property type="entry name" value="Pyridox_Oxase_N"/>
</dbReference>